<comment type="pathway">
    <text evidence="2">Lipid metabolism.</text>
</comment>
<evidence type="ECO:0000256" key="8">
    <source>
        <dbReference type="ARBA" id="ARBA00023209"/>
    </source>
</evidence>
<protein>
    <recommendedName>
        <fullName evidence="3">phosphatidylserine decarboxylase</fullName>
        <ecNumber evidence="3">4.1.1.65</ecNumber>
    </recommendedName>
</protein>
<comment type="cofactor">
    <cofactor evidence="1">
        <name>pyruvate</name>
        <dbReference type="ChEBI" id="CHEBI:15361"/>
    </cofactor>
</comment>
<evidence type="ECO:0000256" key="5">
    <source>
        <dbReference type="ARBA" id="ARBA00022793"/>
    </source>
</evidence>
<dbReference type="EC" id="4.1.1.65" evidence="3"/>
<dbReference type="KEGG" id="pabo:BCY86_03280"/>
<dbReference type="Proteomes" id="UP000185544">
    <property type="component" value="Chromosome"/>
</dbReference>
<keyword evidence="14" id="KW-1185">Reference proteome</keyword>
<dbReference type="AlphaFoldDB" id="A0A1L6MZN3"/>
<comment type="pathway">
    <text evidence="12">Phospholipid metabolism; phosphatidylethanolamine biosynthesis.</text>
</comment>
<dbReference type="EMBL" id="CP016908">
    <property type="protein sequence ID" value="APS00867.1"/>
    <property type="molecule type" value="Genomic_DNA"/>
</dbReference>
<organism evidence="13 14">
    <name type="scientific">Pajaroellobacter abortibovis</name>
    <dbReference type="NCBI Taxonomy" id="1882918"/>
    <lineage>
        <taxon>Bacteria</taxon>
        <taxon>Pseudomonadati</taxon>
        <taxon>Myxococcota</taxon>
        <taxon>Polyangia</taxon>
        <taxon>Polyangiales</taxon>
        <taxon>Polyangiaceae</taxon>
    </lineage>
</organism>
<keyword evidence="4" id="KW-0444">Lipid biosynthesis</keyword>
<dbReference type="NCBIfam" id="TIGR00163">
    <property type="entry name" value="PS_decarb"/>
    <property type="match status" value="1"/>
</dbReference>
<dbReference type="UniPathway" id="UPA00558"/>
<evidence type="ECO:0000256" key="11">
    <source>
        <dbReference type="ARBA" id="ARBA00023317"/>
    </source>
</evidence>
<evidence type="ECO:0000256" key="9">
    <source>
        <dbReference type="ARBA" id="ARBA00023239"/>
    </source>
</evidence>
<dbReference type="GO" id="GO:0004609">
    <property type="term" value="F:phosphatidylserine decarboxylase activity"/>
    <property type="evidence" value="ECO:0007669"/>
    <property type="project" value="UniProtKB-EC"/>
</dbReference>
<keyword evidence="5" id="KW-0210">Decarboxylase</keyword>
<keyword evidence="6" id="KW-0443">Lipid metabolism</keyword>
<evidence type="ECO:0000256" key="1">
    <source>
        <dbReference type="ARBA" id="ARBA00001928"/>
    </source>
</evidence>
<evidence type="ECO:0000313" key="13">
    <source>
        <dbReference type="EMBL" id="APS00867.1"/>
    </source>
</evidence>
<keyword evidence="7" id="KW-0865">Zymogen</keyword>
<dbReference type="STRING" id="1882918.BCY86_03280"/>
<dbReference type="InterPro" id="IPR033177">
    <property type="entry name" value="PSD-B"/>
</dbReference>
<dbReference type="Pfam" id="PF02666">
    <property type="entry name" value="PS_Dcarbxylase"/>
    <property type="match status" value="1"/>
</dbReference>
<proteinExistence type="predicted"/>
<sequence length="248" mass="27481">MVRWYGQVYGVDLSECVQQEGWSCFDAFFTRKLRPEVRPVDLHPHGLVSPADGCLESISRIEGENTVFQVKGQPYRVKDLIGDEQGAKRYRGGIGCVIYLSPADYHRVHAPVSGCLRSVHSLSGDYYPVNSWGVRSVKQLFVRNRRVVFTLDTLPESHLGCVTLIMVAAMIVGRITMRAVHGRDVPFGLHRFDPPLLFEKGDEIGVFHLGSTVVLLGEQSLAEGWIAKGGPIRWGTLLAYDAGSGARL</sequence>
<keyword evidence="11" id="KW-0670">Pyruvate</keyword>
<evidence type="ECO:0000313" key="14">
    <source>
        <dbReference type="Proteomes" id="UP000185544"/>
    </source>
</evidence>
<dbReference type="InterPro" id="IPR003817">
    <property type="entry name" value="PS_Dcarbxylase"/>
</dbReference>
<dbReference type="PANTHER" id="PTHR10067:SF6">
    <property type="entry name" value="PHOSPHATIDYLSERINE DECARBOXYLASE PROENZYME, MITOCHONDRIAL"/>
    <property type="match status" value="1"/>
</dbReference>
<evidence type="ECO:0000256" key="4">
    <source>
        <dbReference type="ARBA" id="ARBA00022516"/>
    </source>
</evidence>
<dbReference type="GO" id="GO:0006646">
    <property type="term" value="P:phosphatidylethanolamine biosynthetic process"/>
    <property type="evidence" value="ECO:0007669"/>
    <property type="project" value="UniProtKB-UniPathway"/>
</dbReference>
<evidence type="ECO:0000256" key="10">
    <source>
        <dbReference type="ARBA" id="ARBA00023264"/>
    </source>
</evidence>
<keyword evidence="10" id="KW-1208">Phospholipid metabolism</keyword>
<gene>
    <name evidence="13" type="ORF">BCY86_03280</name>
</gene>
<evidence type="ECO:0000256" key="2">
    <source>
        <dbReference type="ARBA" id="ARBA00005189"/>
    </source>
</evidence>
<keyword evidence="8" id="KW-0594">Phospholipid biosynthesis</keyword>
<accession>A0A1L6MZN3</accession>
<name>A0A1L6MZN3_9BACT</name>
<reference evidence="13 14" key="1">
    <citation type="submission" date="2016-08" db="EMBL/GenBank/DDBJ databases">
        <title>Identification and validation of antigenic proteins from Pajaroellobacter abortibovis using de-novo genome sequence assembly and reverse vaccinology.</title>
        <authorList>
            <person name="Welly B.T."/>
            <person name="Miller M.R."/>
            <person name="Stott J.L."/>
            <person name="Blanchard M.T."/>
            <person name="Islas-Trejo A.D."/>
            <person name="O'Rourke S.M."/>
            <person name="Young A.E."/>
            <person name="Medrano J.F."/>
            <person name="Van Eenennaam A.L."/>
        </authorList>
    </citation>
    <scope>NUCLEOTIDE SEQUENCE [LARGE SCALE GENOMIC DNA]</scope>
    <source>
        <strain evidence="13 14">BTF92-0548A/99-0131</strain>
    </source>
</reference>
<evidence type="ECO:0000256" key="12">
    <source>
        <dbReference type="ARBA" id="ARBA00024326"/>
    </source>
</evidence>
<evidence type="ECO:0000256" key="3">
    <source>
        <dbReference type="ARBA" id="ARBA00012243"/>
    </source>
</evidence>
<evidence type="ECO:0000256" key="6">
    <source>
        <dbReference type="ARBA" id="ARBA00023098"/>
    </source>
</evidence>
<evidence type="ECO:0000256" key="7">
    <source>
        <dbReference type="ARBA" id="ARBA00023145"/>
    </source>
</evidence>
<keyword evidence="9" id="KW-0456">Lyase</keyword>
<dbReference type="PANTHER" id="PTHR10067">
    <property type="entry name" value="PHOSPHATIDYLSERINE DECARBOXYLASE"/>
    <property type="match status" value="1"/>
</dbReference>